<dbReference type="Proteomes" id="UP000314294">
    <property type="component" value="Unassembled WGS sequence"/>
</dbReference>
<gene>
    <name evidence="1" type="ORF">EYF80_040610</name>
</gene>
<keyword evidence="2" id="KW-1185">Reference proteome</keyword>
<accession>A0A4Z2G7I1</accession>
<dbReference type="AlphaFoldDB" id="A0A4Z2G7I1"/>
<proteinExistence type="predicted"/>
<dbReference type="EMBL" id="SRLO01000665">
    <property type="protein sequence ID" value="TNN49191.1"/>
    <property type="molecule type" value="Genomic_DNA"/>
</dbReference>
<protein>
    <submittedName>
        <fullName evidence="1">Uncharacterized protein</fullName>
    </submittedName>
</protein>
<name>A0A4Z2G7I1_9TELE</name>
<organism evidence="1 2">
    <name type="scientific">Liparis tanakae</name>
    <name type="common">Tanaka's snailfish</name>
    <dbReference type="NCBI Taxonomy" id="230148"/>
    <lineage>
        <taxon>Eukaryota</taxon>
        <taxon>Metazoa</taxon>
        <taxon>Chordata</taxon>
        <taxon>Craniata</taxon>
        <taxon>Vertebrata</taxon>
        <taxon>Euteleostomi</taxon>
        <taxon>Actinopterygii</taxon>
        <taxon>Neopterygii</taxon>
        <taxon>Teleostei</taxon>
        <taxon>Neoteleostei</taxon>
        <taxon>Acanthomorphata</taxon>
        <taxon>Eupercaria</taxon>
        <taxon>Perciformes</taxon>
        <taxon>Cottioidei</taxon>
        <taxon>Cottales</taxon>
        <taxon>Liparidae</taxon>
        <taxon>Liparis</taxon>
    </lineage>
</organism>
<evidence type="ECO:0000313" key="2">
    <source>
        <dbReference type="Proteomes" id="UP000314294"/>
    </source>
</evidence>
<sequence length="193" mass="21837">MGTCWSGDPARGAGHELVAVKRHTASWPSAPTALTYVGDHEFSTWDLRRDASSTIERVAALLVRLRPPAVRRLRTRGKTDLPKEAMGRRSLQLPFVVDLLFSKLASGKVDYPQQVVQMKPDRKRSVHPCPRETTDRGFFLTRVGSLLGVGKATPQPISRWYGPKNIGHFLTTYRDSRTSRFRLRHLFFSDHVS</sequence>
<reference evidence="1 2" key="1">
    <citation type="submission" date="2019-03" db="EMBL/GenBank/DDBJ databases">
        <title>First draft genome of Liparis tanakae, snailfish: a comprehensive survey of snailfish specific genes.</title>
        <authorList>
            <person name="Kim W."/>
            <person name="Song I."/>
            <person name="Jeong J.-H."/>
            <person name="Kim D."/>
            <person name="Kim S."/>
            <person name="Ryu S."/>
            <person name="Song J.Y."/>
            <person name="Lee S.K."/>
        </authorList>
    </citation>
    <scope>NUCLEOTIDE SEQUENCE [LARGE SCALE GENOMIC DNA]</scope>
    <source>
        <tissue evidence="1">Muscle</tissue>
    </source>
</reference>
<comment type="caution">
    <text evidence="1">The sequence shown here is derived from an EMBL/GenBank/DDBJ whole genome shotgun (WGS) entry which is preliminary data.</text>
</comment>
<evidence type="ECO:0000313" key="1">
    <source>
        <dbReference type="EMBL" id="TNN49191.1"/>
    </source>
</evidence>